<feature type="chain" id="PRO_5033029085" evidence="9">
    <location>
        <begin position="21"/>
        <end position="953"/>
    </location>
</feature>
<dbReference type="EMBL" id="WTYD01000001">
    <property type="protein sequence ID" value="MXO53884.1"/>
    <property type="molecule type" value="Genomic_DNA"/>
</dbReference>
<organism evidence="12 13">
    <name type="scientific">Qipengyuania pelagi</name>
    <dbReference type="NCBI Taxonomy" id="994320"/>
    <lineage>
        <taxon>Bacteria</taxon>
        <taxon>Pseudomonadati</taxon>
        <taxon>Pseudomonadota</taxon>
        <taxon>Alphaproteobacteria</taxon>
        <taxon>Sphingomonadales</taxon>
        <taxon>Erythrobacteraceae</taxon>
        <taxon>Qipengyuania</taxon>
    </lineage>
</organism>
<keyword evidence="4" id="KW-0479">Metal-binding</keyword>
<evidence type="ECO:0000256" key="3">
    <source>
        <dbReference type="ARBA" id="ARBA00022670"/>
    </source>
</evidence>
<keyword evidence="13" id="KW-1185">Reference proteome</keyword>
<feature type="domain" description="Peptidase M16 C-terminal" evidence="11">
    <location>
        <begin position="229"/>
        <end position="404"/>
    </location>
</feature>
<dbReference type="PROSITE" id="PS00143">
    <property type="entry name" value="INSULINASE"/>
    <property type="match status" value="1"/>
</dbReference>
<evidence type="ECO:0000256" key="6">
    <source>
        <dbReference type="ARBA" id="ARBA00022833"/>
    </source>
</evidence>
<dbReference type="RefSeq" id="WP_160660688.1">
    <property type="nucleotide sequence ID" value="NZ_BAABDV010000001.1"/>
</dbReference>
<dbReference type="InterPro" id="IPR011249">
    <property type="entry name" value="Metalloenz_LuxS/M16"/>
</dbReference>
<dbReference type="Pfam" id="PF00675">
    <property type="entry name" value="Peptidase_M16"/>
    <property type="match status" value="1"/>
</dbReference>
<dbReference type="PANTHER" id="PTHR43690">
    <property type="entry name" value="NARDILYSIN"/>
    <property type="match status" value="1"/>
</dbReference>
<keyword evidence="9" id="KW-0732">Signal</keyword>
<keyword evidence="5" id="KW-0378">Hydrolase</keyword>
<dbReference type="Gene3D" id="3.30.830.10">
    <property type="entry name" value="Metalloenzyme, LuxS/M16 peptidase-like"/>
    <property type="match status" value="4"/>
</dbReference>
<name>A0A844Y6Q7_9SPHN</name>
<evidence type="ECO:0000256" key="9">
    <source>
        <dbReference type="SAM" id="SignalP"/>
    </source>
</evidence>
<keyword evidence="7" id="KW-0482">Metalloprotease</keyword>
<dbReference type="OrthoDB" id="9811314at2"/>
<evidence type="ECO:0000256" key="4">
    <source>
        <dbReference type="ARBA" id="ARBA00022723"/>
    </source>
</evidence>
<sequence>MIFLRRALIPLAFLASPVLARDAPPTEAAASAPSWDPALWDLVDSEFAPEAAWRFGRLDNGLRYIIRRNDRPENTALVRMEIAAGSLDERDDERGFAHFVEHMAFNGSTNVPEGEMVRLLERLGLAFGADTNASTGMERTQYKLDLPRADADLLDTALMLMRETASELTFDEQAVARERGVVLAERRTRNTYALRNTVDSLEFFFPEARAAQRMPIGAEETLAAADAAGLRAFWEREYVPADTVLVIVGDFDPAIVEAAIAKHFADWQARPSPDQPAAGPVEIADAGREAVYLDPALTETITIASHGAWSDRPDTAAERRDTLLRVVGGRILGRRLQRLQRSEDPPFRGVSTGTSDFFEAARSTQIAAASEEGQWPRAIATVIEEYRRMLEYGPTPGEVAEQTANLRTAFENGRANAGTRSNATFAGEAFRIARGESVPTGPMEDLALYERYEAEITPENVLAAMRADANALDIPLIRFSGKTAPEGGIAAVREVVAAALQRPVAPPEDGDVAAFAYTDFGEPGEIVADERIPDLGIRTLRFANGTMLNLKPTDLSDDRVMVRLTLDGGELLESRAEPLAVELTPLLSAGGLGRHSRDELQSILAGRSVGASFGAGDEVFVSSATTTPRDLELQLQLMAAYLSDPGYRAEGLGPWQRSLGDFFARLGKTPQSALSEGLGPILSDDDPRFTRQPIEAYRALDYAKLRAVIGDRLENGALEIALVGDFDEDEAIRLVAQTFGALPPRETQFRAYDGGERIRSFTDRRETFTLTHGGEPDQALIRFYWPTTDQTDWDLSSGLTLLARVVDIALTDTLREELGQTYSALSSSSQSDTYTDYGTFAIGAEIDAGQLAAAREAMMATIERIIADGPDEDMVERARRPLLENLANRFKTNSGWMAFTARAQSEADERARMLMAPERQQAITAADLKALAARFLDPEKAVVIEVVPAAPPS</sequence>
<feature type="domain" description="Peptidase M16 N-terminal" evidence="10">
    <location>
        <begin position="65"/>
        <end position="192"/>
    </location>
</feature>
<dbReference type="GO" id="GO:0046872">
    <property type="term" value="F:metal ion binding"/>
    <property type="evidence" value="ECO:0007669"/>
    <property type="project" value="UniProtKB-KW"/>
</dbReference>
<gene>
    <name evidence="12" type="ORF">GRI47_07670</name>
</gene>
<reference evidence="12 13" key="1">
    <citation type="submission" date="2019-12" db="EMBL/GenBank/DDBJ databases">
        <title>Genomic-based taxomic classification of the family Erythrobacteraceae.</title>
        <authorList>
            <person name="Xu L."/>
        </authorList>
    </citation>
    <scope>NUCLEOTIDE SEQUENCE [LARGE SCALE GENOMIC DNA]</scope>
    <source>
        <strain evidence="12 13">JCM 17468</strain>
    </source>
</reference>
<dbReference type="InterPro" id="IPR001431">
    <property type="entry name" value="Pept_M16_Zn_BS"/>
</dbReference>
<evidence type="ECO:0000256" key="2">
    <source>
        <dbReference type="ARBA" id="ARBA00007261"/>
    </source>
</evidence>
<evidence type="ECO:0000256" key="7">
    <source>
        <dbReference type="ARBA" id="ARBA00023049"/>
    </source>
</evidence>
<dbReference type="GO" id="GO:0006508">
    <property type="term" value="P:proteolysis"/>
    <property type="evidence" value="ECO:0007669"/>
    <property type="project" value="UniProtKB-KW"/>
</dbReference>
<evidence type="ECO:0000313" key="13">
    <source>
        <dbReference type="Proteomes" id="UP000430272"/>
    </source>
</evidence>
<dbReference type="PANTHER" id="PTHR43690:SF17">
    <property type="entry name" value="PROTEIN YHJJ"/>
    <property type="match status" value="1"/>
</dbReference>
<dbReference type="InterPro" id="IPR011765">
    <property type="entry name" value="Pept_M16_N"/>
</dbReference>
<dbReference type="InterPro" id="IPR007863">
    <property type="entry name" value="Peptidase_M16_C"/>
</dbReference>
<evidence type="ECO:0000313" key="12">
    <source>
        <dbReference type="EMBL" id="MXO53884.1"/>
    </source>
</evidence>
<comment type="cofactor">
    <cofactor evidence="1">
        <name>Zn(2+)</name>
        <dbReference type="ChEBI" id="CHEBI:29105"/>
    </cofactor>
</comment>
<dbReference type="InterPro" id="IPR050626">
    <property type="entry name" value="Peptidase_M16"/>
</dbReference>
<evidence type="ECO:0000256" key="5">
    <source>
        <dbReference type="ARBA" id="ARBA00022801"/>
    </source>
</evidence>
<dbReference type="Pfam" id="PF05193">
    <property type="entry name" value="Peptidase_M16_C"/>
    <property type="match status" value="2"/>
</dbReference>
<feature type="signal peptide" evidence="9">
    <location>
        <begin position="1"/>
        <end position="20"/>
    </location>
</feature>
<protein>
    <submittedName>
        <fullName evidence="12">Insulinase family protein</fullName>
    </submittedName>
</protein>
<evidence type="ECO:0000259" key="10">
    <source>
        <dbReference type="Pfam" id="PF00675"/>
    </source>
</evidence>
<comment type="similarity">
    <text evidence="2 8">Belongs to the peptidase M16 family.</text>
</comment>
<dbReference type="SUPFAM" id="SSF63411">
    <property type="entry name" value="LuxS/MPP-like metallohydrolase"/>
    <property type="match status" value="3"/>
</dbReference>
<comment type="caution">
    <text evidence="12">The sequence shown here is derived from an EMBL/GenBank/DDBJ whole genome shotgun (WGS) entry which is preliminary data.</text>
</comment>
<keyword evidence="6" id="KW-0862">Zinc</keyword>
<dbReference type="Proteomes" id="UP000430272">
    <property type="component" value="Unassembled WGS sequence"/>
</dbReference>
<proteinExistence type="inferred from homology"/>
<keyword evidence="3" id="KW-0645">Protease</keyword>
<dbReference type="GO" id="GO:0004222">
    <property type="term" value="F:metalloendopeptidase activity"/>
    <property type="evidence" value="ECO:0007669"/>
    <property type="project" value="InterPro"/>
</dbReference>
<feature type="domain" description="Peptidase M16 C-terminal" evidence="11">
    <location>
        <begin position="700"/>
        <end position="881"/>
    </location>
</feature>
<dbReference type="AlphaFoldDB" id="A0A844Y6Q7"/>
<evidence type="ECO:0000256" key="8">
    <source>
        <dbReference type="RuleBase" id="RU004447"/>
    </source>
</evidence>
<accession>A0A844Y6Q7</accession>
<evidence type="ECO:0000259" key="11">
    <source>
        <dbReference type="Pfam" id="PF05193"/>
    </source>
</evidence>
<evidence type="ECO:0000256" key="1">
    <source>
        <dbReference type="ARBA" id="ARBA00001947"/>
    </source>
</evidence>